<keyword evidence="13" id="KW-1185">Reference proteome</keyword>
<sequence>MHLVTNLKNLNQSNAHFCDSTPESFGNLVYPEVLDMSYASRTGSIPASSGNLVNYVQLRLQDNKLSSHLPAGIGIHRKRETEQNSNANLSPCGPVRNCQVPLVCRSLNDSLSSAYCSHAVVLVPSARWIRSASSARGTFGVHSWLKFRPRRARVPAIDFSQVMFNRFRERGRKLFRCVGPLPDAVNGICHLTVLALERNLLNGSIPTSVCDVVQLKVLDLELNKFSGRIPWHPRRNMLAGSMTLTSTSSILPPSTLPQEAFTAATASAPTSNTIEAPQPDTLQPAVIAGIAAGSVAFVALLVLAVLCWCKRRKSAASNYAQLGRRSIGNQPSNDSFDAETNNPASNPLLTQPYHHQNPGAQISRGVENVPSPHPPTPISKISPTESELISLRASWNLPKFDSTVLAAQSTTAAGQTAPPFNISNWILHRKATATTETRIVTSPIVIERIIKTRVTPEGSVLYFVQYLDHPTLQEEWISEDAIPAHELETFRNMNDNAIARRENLARSGSYGAGAFSQDEGVMVSMDRVRGAGVVNVSNGTDDSAASVWFRPNVASILSGKTVSSGSDVGSRVSVVQDDSHHV</sequence>
<organism evidence="12 13">
    <name type="scientific">Chytriomyces confervae</name>
    <dbReference type="NCBI Taxonomy" id="246404"/>
    <lineage>
        <taxon>Eukaryota</taxon>
        <taxon>Fungi</taxon>
        <taxon>Fungi incertae sedis</taxon>
        <taxon>Chytridiomycota</taxon>
        <taxon>Chytridiomycota incertae sedis</taxon>
        <taxon>Chytridiomycetes</taxon>
        <taxon>Chytridiales</taxon>
        <taxon>Chytriomycetaceae</taxon>
        <taxon>Chytriomyces</taxon>
    </lineage>
</organism>
<evidence type="ECO:0000256" key="6">
    <source>
        <dbReference type="ARBA" id="ARBA00022989"/>
    </source>
</evidence>
<dbReference type="OrthoDB" id="433924at2759"/>
<evidence type="ECO:0000256" key="3">
    <source>
        <dbReference type="ARBA" id="ARBA00022692"/>
    </source>
</evidence>
<gene>
    <name evidence="12" type="ORF">CcCBS67573_g08720</name>
</gene>
<evidence type="ECO:0000256" key="5">
    <source>
        <dbReference type="ARBA" id="ARBA00022737"/>
    </source>
</evidence>
<protein>
    <recommendedName>
        <fullName evidence="14">Chromo domain-containing protein</fullName>
    </recommendedName>
</protein>
<feature type="compositionally biased region" description="Low complexity" evidence="10">
    <location>
        <begin position="562"/>
        <end position="576"/>
    </location>
</feature>
<dbReference type="SUPFAM" id="SSF52058">
    <property type="entry name" value="L domain-like"/>
    <property type="match status" value="1"/>
</dbReference>
<keyword evidence="4" id="KW-0732">Signal</keyword>
<dbReference type="GO" id="GO:0016020">
    <property type="term" value="C:membrane"/>
    <property type="evidence" value="ECO:0007669"/>
    <property type="project" value="UniProtKB-SubCell"/>
</dbReference>
<evidence type="ECO:0000256" key="9">
    <source>
        <dbReference type="ARBA" id="ARBA00023180"/>
    </source>
</evidence>
<evidence type="ECO:0000256" key="8">
    <source>
        <dbReference type="ARBA" id="ARBA00023170"/>
    </source>
</evidence>
<accession>A0A507EHH8</accession>
<name>A0A507EHH8_9FUNG</name>
<evidence type="ECO:0000256" key="1">
    <source>
        <dbReference type="ARBA" id="ARBA00004167"/>
    </source>
</evidence>
<proteinExistence type="predicted"/>
<keyword evidence="9" id="KW-0325">Glycoprotein</keyword>
<dbReference type="InterPro" id="IPR016197">
    <property type="entry name" value="Chromo-like_dom_sf"/>
</dbReference>
<evidence type="ECO:0000256" key="10">
    <source>
        <dbReference type="SAM" id="MobiDB-lite"/>
    </source>
</evidence>
<dbReference type="InterPro" id="IPR032675">
    <property type="entry name" value="LRR_dom_sf"/>
</dbReference>
<evidence type="ECO:0000313" key="12">
    <source>
        <dbReference type="EMBL" id="TPX63304.1"/>
    </source>
</evidence>
<dbReference type="Proteomes" id="UP000320333">
    <property type="component" value="Unassembled WGS sequence"/>
</dbReference>
<evidence type="ECO:0000313" key="13">
    <source>
        <dbReference type="Proteomes" id="UP000320333"/>
    </source>
</evidence>
<dbReference type="EMBL" id="QEAP01000618">
    <property type="protein sequence ID" value="TPX63304.1"/>
    <property type="molecule type" value="Genomic_DNA"/>
</dbReference>
<keyword evidence="2" id="KW-0433">Leucine-rich repeat</keyword>
<dbReference type="PANTHER" id="PTHR27000">
    <property type="entry name" value="LEUCINE-RICH REPEAT RECEPTOR-LIKE PROTEIN KINASE FAMILY PROTEIN-RELATED"/>
    <property type="match status" value="1"/>
</dbReference>
<feature type="region of interest" description="Disordered" evidence="10">
    <location>
        <begin position="560"/>
        <end position="582"/>
    </location>
</feature>
<keyword evidence="6 11" id="KW-1133">Transmembrane helix</keyword>
<keyword evidence="5" id="KW-0677">Repeat</keyword>
<evidence type="ECO:0000256" key="4">
    <source>
        <dbReference type="ARBA" id="ARBA00022729"/>
    </source>
</evidence>
<comment type="caution">
    <text evidence="12">The sequence shown here is derived from an EMBL/GenBank/DDBJ whole genome shotgun (WGS) entry which is preliminary data.</text>
</comment>
<keyword evidence="7 11" id="KW-0472">Membrane</keyword>
<dbReference type="Gene3D" id="3.80.10.10">
    <property type="entry name" value="Ribonuclease Inhibitor"/>
    <property type="match status" value="2"/>
</dbReference>
<feature type="compositionally biased region" description="Polar residues" evidence="10">
    <location>
        <begin position="327"/>
        <end position="349"/>
    </location>
</feature>
<evidence type="ECO:0000256" key="7">
    <source>
        <dbReference type="ARBA" id="ARBA00023136"/>
    </source>
</evidence>
<dbReference type="PANTHER" id="PTHR27000:SF642">
    <property type="entry name" value="INACTIVE LEUCINE-RICH REPEAT RECEPTOR KINASE XIAO-RELATED"/>
    <property type="match status" value="1"/>
</dbReference>
<dbReference type="AlphaFoldDB" id="A0A507EHH8"/>
<feature type="transmembrane region" description="Helical" evidence="11">
    <location>
        <begin position="285"/>
        <end position="309"/>
    </location>
</feature>
<keyword evidence="3 11" id="KW-0812">Transmembrane</keyword>
<feature type="region of interest" description="Disordered" evidence="10">
    <location>
        <begin position="324"/>
        <end position="382"/>
    </location>
</feature>
<dbReference type="SUPFAM" id="SSF54160">
    <property type="entry name" value="Chromo domain-like"/>
    <property type="match status" value="1"/>
</dbReference>
<evidence type="ECO:0000256" key="11">
    <source>
        <dbReference type="SAM" id="Phobius"/>
    </source>
</evidence>
<evidence type="ECO:0000256" key="2">
    <source>
        <dbReference type="ARBA" id="ARBA00022614"/>
    </source>
</evidence>
<keyword evidence="8" id="KW-0675">Receptor</keyword>
<reference evidence="12 13" key="1">
    <citation type="journal article" date="2019" name="Sci. Rep.">
        <title>Comparative genomics of chytrid fungi reveal insights into the obligate biotrophic and pathogenic lifestyle of Synchytrium endobioticum.</title>
        <authorList>
            <person name="van de Vossenberg B.T.L.H."/>
            <person name="Warris S."/>
            <person name="Nguyen H.D.T."/>
            <person name="van Gent-Pelzer M.P.E."/>
            <person name="Joly D.L."/>
            <person name="van de Geest H.C."/>
            <person name="Bonants P.J.M."/>
            <person name="Smith D.S."/>
            <person name="Levesque C.A."/>
            <person name="van der Lee T.A.J."/>
        </authorList>
    </citation>
    <scope>NUCLEOTIDE SEQUENCE [LARGE SCALE GENOMIC DNA]</scope>
    <source>
        <strain evidence="12 13">CBS 675.73</strain>
    </source>
</reference>
<evidence type="ECO:0008006" key="14">
    <source>
        <dbReference type="Google" id="ProtNLM"/>
    </source>
</evidence>
<comment type="subcellular location">
    <subcellularLocation>
        <location evidence="1">Membrane</location>
        <topology evidence="1">Single-pass membrane protein</topology>
    </subcellularLocation>
</comment>